<keyword evidence="1" id="KW-0472">Membrane</keyword>
<dbReference type="RefSeq" id="WP_058462200.1">
    <property type="nucleotide sequence ID" value="NZ_CAAAHS010000007.1"/>
</dbReference>
<feature type="transmembrane region" description="Helical" evidence="1">
    <location>
        <begin position="165"/>
        <end position="185"/>
    </location>
</feature>
<feature type="transmembrane region" description="Helical" evidence="1">
    <location>
        <begin position="130"/>
        <end position="153"/>
    </location>
</feature>
<feature type="transmembrane region" description="Helical" evidence="1">
    <location>
        <begin position="34"/>
        <end position="54"/>
    </location>
</feature>
<dbReference type="STRING" id="45056.Lade_1190"/>
<comment type="caution">
    <text evidence="2">The sequence shown here is derived from an EMBL/GenBank/DDBJ whole genome shotgun (WGS) entry which is preliminary data.</text>
</comment>
<dbReference type="EMBL" id="LNKA01000001">
    <property type="protein sequence ID" value="KTC66532.1"/>
    <property type="molecule type" value="Genomic_DNA"/>
</dbReference>
<evidence type="ECO:0000313" key="3">
    <source>
        <dbReference type="Proteomes" id="UP000054859"/>
    </source>
</evidence>
<protein>
    <submittedName>
        <fullName evidence="2">IcmC (DotE)</fullName>
    </submittedName>
</protein>
<reference evidence="2 3" key="1">
    <citation type="submission" date="2015-11" db="EMBL/GenBank/DDBJ databases">
        <title>Identification of large and diverse effector repertoires of 38 Legionella species.</title>
        <authorList>
            <person name="Burstein D."/>
            <person name="Amaro F."/>
            <person name="Zusman T."/>
            <person name="Lifshitz Z."/>
            <person name="Cohen O."/>
            <person name="Gilbert J.A."/>
            <person name="Pupko T."/>
            <person name="Shuman H.A."/>
            <person name="Segal G."/>
        </authorList>
    </citation>
    <scope>NUCLEOTIDE SEQUENCE [LARGE SCALE GENOMIC DNA]</scope>
    <source>
        <strain evidence="2 3">1762-AUS-E</strain>
    </source>
</reference>
<dbReference type="PATRIC" id="fig|45056.6.peg.1232"/>
<keyword evidence="3" id="KW-1185">Reference proteome</keyword>
<feature type="transmembrane region" description="Helical" evidence="1">
    <location>
        <begin position="74"/>
        <end position="94"/>
    </location>
</feature>
<organism evidence="2 3">
    <name type="scientific">Legionella adelaidensis</name>
    <dbReference type="NCBI Taxonomy" id="45056"/>
    <lineage>
        <taxon>Bacteria</taxon>
        <taxon>Pseudomonadati</taxon>
        <taxon>Pseudomonadota</taxon>
        <taxon>Gammaproteobacteria</taxon>
        <taxon>Legionellales</taxon>
        <taxon>Legionellaceae</taxon>
        <taxon>Legionella</taxon>
    </lineage>
</organism>
<accession>A0A0W0R616</accession>
<evidence type="ECO:0000313" key="2">
    <source>
        <dbReference type="EMBL" id="KTC66532.1"/>
    </source>
</evidence>
<sequence>MSVSGWSTNVTNWISDQANIIYNIANNMVPVEKMLIGAAYLIGLAFVLKAIYSLKAYGEARTMMSSNTNIKEPITYLFVGAVFIYFPTAFKVFLYSTFGYTNVLAYAPVSSNNQQLDALFGPDSLVGPPLALIIQIIGLIAFIRGWVLIARTASSGQPPGGTGKGFVHVIGGIMAMNIVGTLQIINNTLYGT</sequence>
<dbReference type="Proteomes" id="UP000054859">
    <property type="component" value="Unassembled WGS sequence"/>
</dbReference>
<gene>
    <name evidence="2" type="ORF">Lade_1190</name>
</gene>
<dbReference type="OrthoDB" id="5644612at2"/>
<keyword evidence="1" id="KW-1133">Transmembrane helix</keyword>
<evidence type="ECO:0000256" key="1">
    <source>
        <dbReference type="SAM" id="Phobius"/>
    </source>
</evidence>
<proteinExistence type="predicted"/>
<keyword evidence="1" id="KW-0812">Transmembrane</keyword>
<dbReference type="AlphaFoldDB" id="A0A0W0R616"/>
<name>A0A0W0R616_9GAMM</name>